<evidence type="ECO:0000313" key="3">
    <source>
        <dbReference type="EMBL" id="KGT91059.1"/>
    </source>
</evidence>
<dbReference type="NCBIfam" id="NF007106">
    <property type="entry name" value="PRK09555.1"/>
    <property type="match status" value="1"/>
</dbReference>
<keyword evidence="4" id="KW-1185">Reference proteome</keyword>
<evidence type="ECO:0000259" key="2">
    <source>
        <dbReference type="SMART" id="SM00899"/>
    </source>
</evidence>
<organism evidence="3 4">
    <name type="scientific">Erwinia typographi</name>
    <dbReference type="NCBI Taxonomy" id="371042"/>
    <lineage>
        <taxon>Bacteria</taxon>
        <taxon>Pseudomonadati</taxon>
        <taxon>Pseudomonadota</taxon>
        <taxon>Gammaproteobacteria</taxon>
        <taxon>Enterobacterales</taxon>
        <taxon>Erwiniaceae</taxon>
        <taxon>Erwinia</taxon>
    </lineage>
</organism>
<evidence type="ECO:0000313" key="4">
    <source>
        <dbReference type="Proteomes" id="UP000030351"/>
    </source>
</evidence>
<evidence type="ECO:0000256" key="1">
    <source>
        <dbReference type="ARBA" id="ARBA00023004"/>
    </source>
</evidence>
<dbReference type="GO" id="GO:0046914">
    <property type="term" value="F:transition metal ion binding"/>
    <property type="evidence" value="ECO:0007669"/>
    <property type="project" value="InterPro"/>
</dbReference>
<dbReference type="PANTHER" id="PTHR42954">
    <property type="entry name" value="FE(2+) TRANSPORT PROTEIN A"/>
    <property type="match status" value="1"/>
</dbReference>
<dbReference type="eggNOG" id="COG1918">
    <property type="taxonomic scope" value="Bacteria"/>
</dbReference>
<sequence>MQIVSQQHYKIVSFSPSVSAAFRQKMLALGLLPGASFEVKRIAPLGDPIQVEVRRMSLMLRKKDLAFLNLEPQG</sequence>
<gene>
    <name evidence="3" type="ORF">NG99_17365</name>
</gene>
<dbReference type="SMART" id="SM00899">
    <property type="entry name" value="FeoA"/>
    <property type="match status" value="1"/>
</dbReference>
<dbReference type="RefSeq" id="WP_034895627.1">
    <property type="nucleotide sequence ID" value="NZ_JRUQ01000049.1"/>
</dbReference>
<keyword evidence="1" id="KW-0408">Iron</keyword>
<dbReference type="InterPro" id="IPR052713">
    <property type="entry name" value="FeoA"/>
</dbReference>
<dbReference type="Gene3D" id="2.30.30.90">
    <property type="match status" value="1"/>
</dbReference>
<dbReference type="SUPFAM" id="SSF50037">
    <property type="entry name" value="C-terminal domain of transcriptional repressors"/>
    <property type="match status" value="1"/>
</dbReference>
<dbReference type="Pfam" id="PF04023">
    <property type="entry name" value="FeoA"/>
    <property type="match status" value="1"/>
</dbReference>
<dbReference type="AlphaFoldDB" id="A0A0A3Z000"/>
<dbReference type="EMBL" id="JRUQ01000049">
    <property type="protein sequence ID" value="KGT91059.1"/>
    <property type="molecule type" value="Genomic_DNA"/>
</dbReference>
<dbReference type="PANTHER" id="PTHR42954:SF2">
    <property type="entry name" value="FE(2+) TRANSPORT PROTEIN A"/>
    <property type="match status" value="1"/>
</dbReference>
<feature type="domain" description="Ferrous iron transporter FeoA-like" evidence="2">
    <location>
        <begin position="1"/>
        <end position="72"/>
    </location>
</feature>
<dbReference type="InterPro" id="IPR038157">
    <property type="entry name" value="FeoA_core_dom"/>
</dbReference>
<comment type="caution">
    <text evidence="3">The sequence shown here is derived from an EMBL/GenBank/DDBJ whole genome shotgun (WGS) entry which is preliminary data.</text>
</comment>
<dbReference type="InterPro" id="IPR008988">
    <property type="entry name" value="Transcriptional_repressor_C"/>
</dbReference>
<name>A0A0A3Z000_9GAMM</name>
<proteinExistence type="predicted"/>
<accession>A0A0A3Z000</accession>
<reference evidence="3 4" key="1">
    <citation type="submission" date="2014-10" db="EMBL/GenBank/DDBJ databases">
        <title>Genome sequence of Erwinia typographi M043b.</title>
        <authorList>
            <person name="Chan K.-G."/>
            <person name="Tan W.-S."/>
        </authorList>
    </citation>
    <scope>NUCLEOTIDE SEQUENCE [LARGE SCALE GENOMIC DNA]</scope>
    <source>
        <strain evidence="3 4">M043b</strain>
    </source>
</reference>
<dbReference type="STRING" id="371042.NG99_17365"/>
<protein>
    <recommendedName>
        <fullName evidence="2">Ferrous iron transporter FeoA-like domain-containing protein</fullName>
    </recommendedName>
</protein>
<dbReference type="InterPro" id="IPR007167">
    <property type="entry name" value="Fe-transptr_FeoA-like"/>
</dbReference>
<dbReference type="Proteomes" id="UP000030351">
    <property type="component" value="Unassembled WGS sequence"/>
</dbReference>
<dbReference type="OrthoDB" id="9811076at2"/>